<feature type="domain" description="Nudix hydrolase" evidence="5">
    <location>
        <begin position="11"/>
        <end position="138"/>
    </location>
</feature>
<dbReference type="EMBL" id="JACCBU010000001">
    <property type="protein sequence ID" value="NYE68924.1"/>
    <property type="molecule type" value="Genomic_DNA"/>
</dbReference>
<keyword evidence="3" id="KW-0378">Hydrolase</keyword>
<dbReference type="GO" id="GO:0035539">
    <property type="term" value="F:8-oxo-7,8-dihydrodeoxyguanosine triphosphate pyrophosphatase activity"/>
    <property type="evidence" value="ECO:0007669"/>
    <property type="project" value="TreeGrafter"/>
</dbReference>
<dbReference type="GO" id="GO:0044715">
    <property type="term" value="F:8-oxo-dGDP phosphatase activity"/>
    <property type="evidence" value="ECO:0007669"/>
    <property type="project" value="TreeGrafter"/>
</dbReference>
<name>A0A7Y9L6L6_9ACTN</name>
<dbReference type="InterPro" id="IPR015797">
    <property type="entry name" value="NUDIX_hydrolase-like_dom_sf"/>
</dbReference>
<evidence type="ECO:0000256" key="2">
    <source>
        <dbReference type="ARBA" id="ARBA00005582"/>
    </source>
</evidence>
<evidence type="ECO:0000259" key="5">
    <source>
        <dbReference type="PROSITE" id="PS51462"/>
    </source>
</evidence>
<dbReference type="PANTHER" id="PTHR47707:SF2">
    <property type="entry name" value="CTP PYROPHOSPHOHYDROLASE"/>
    <property type="match status" value="1"/>
</dbReference>
<dbReference type="GO" id="GO:0044716">
    <property type="term" value="F:8-oxo-GDP phosphatase activity"/>
    <property type="evidence" value="ECO:0007669"/>
    <property type="project" value="TreeGrafter"/>
</dbReference>
<keyword evidence="7" id="KW-1185">Reference proteome</keyword>
<dbReference type="AlphaFoldDB" id="A0A7Y9L6L6"/>
<proteinExistence type="inferred from homology"/>
<gene>
    <name evidence="6" type="ORF">BKA15_000253</name>
</gene>
<dbReference type="InterPro" id="IPR047127">
    <property type="entry name" value="MutT-like"/>
</dbReference>
<dbReference type="InterPro" id="IPR020476">
    <property type="entry name" value="Nudix_hydrolase"/>
</dbReference>
<dbReference type="Gene3D" id="3.90.79.10">
    <property type="entry name" value="Nucleoside Triphosphate Pyrophosphohydrolase"/>
    <property type="match status" value="1"/>
</dbReference>
<dbReference type="InterPro" id="IPR000086">
    <property type="entry name" value="NUDIX_hydrolase_dom"/>
</dbReference>
<dbReference type="PANTHER" id="PTHR47707">
    <property type="entry name" value="8-OXO-DGTP DIPHOSPHATASE"/>
    <property type="match status" value="1"/>
</dbReference>
<dbReference type="Pfam" id="PF00293">
    <property type="entry name" value="NUDIX"/>
    <property type="match status" value="1"/>
</dbReference>
<sequence length="150" mass="16782">MIKKYDARMPPRIPIATAALVRDGLILLAHRHPDRRWYPDCWDLVGGHIEAGETAAQAVIRECREELGIRIRDPRPVPMAFSDPTIELHAYLVDRWDGTPVNAAPDEHDQLGWFAPDELAKLKLADPASLPDILNLMRLAQDPAGLQPEG</sequence>
<dbReference type="Proteomes" id="UP000569914">
    <property type="component" value="Unassembled WGS sequence"/>
</dbReference>
<evidence type="ECO:0000256" key="1">
    <source>
        <dbReference type="ARBA" id="ARBA00001946"/>
    </source>
</evidence>
<dbReference type="PROSITE" id="PS51462">
    <property type="entry name" value="NUDIX"/>
    <property type="match status" value="1"/>
</dbReference>
<keyword evidence="4" id="KW-0460">Magnesium</keyword>
<evidence type="ECO:0000313" key="7">
    <source>
        <dbReference type="Proteomes" id="UP000569914"/>
    </source>
</evidence>
<dbReference type="PRINTS" id="PR00502">
    <property type="entry name" value="NUDIXFAMILY"/>
</dbReference>
<accession>A0A7Y9L6L6</accession>
<evidence type="ECO:0000256" key="3">
    <source>
        <dbReference type="ARBA" id="ARBA00022801"/>
    </source>
</evidence>
<dbReference type="GO" id="GO:0006281">
    <property type="term" value="P:DNA repair"/>
    <property type="evidence" value="ECO:0007669"/>
    <property type="project" value="InterPro"/>
</dbReference>
<dbReference type="GO" id="GO:0008413">
    <property type="term" value="F:8-oxo-7,8-dihydroguanosine triphosphate pyrophosphatase activity"/>
    <property type="evidence" value="ECO:0007669"/>
    <property type="project" value="TreeGrafter"/>
</dbReference>
<comment type="cofactor">
    <cofactor evidence="1">
        <name>Mg(2+)</name>
        <dbReference type="ChEBI" id="CHEBI:18420"/>
    </cofactor>
</comment>
<evidence type="ECO:0000313" key="6">
    <source>
        <dbReference type="EMBL" id="NYE68924.1"/>
    </source>
</evidence>
<evidence type="ECO:0000256" key="4">
    <source>
        <dbReference type="ARBA" id="ARBA00022842"/>
    </source>
</evidence>
<dbReference type="SUPFAM" id="SSF55811">
    <property type="entry name" value="Nudix"/>
    <property type="match status" value="1"/>
</dbReference>
<comment type="caution">
    <text evidence="6">The sequence shown here is derived from an EMBL/GenBank/DDBJ whole genome shotgun (WGS) entry which is preliminary data.</text>
</comment>
<organism evidence="6 7">
    <name type="scientific">Microlunatus parietis</name>
    <dbReference type="NCBI Taxonomy" id="682979"/>
    <lineage>
        <taxon>Bacteria</taxon>
        <taxon>Bacillati</taxon>
        <taxon>Actinomycetota</taxon>
        <taxon>Actinomycetes</taxon>
        <taxon>Propionibacteriales</taxon>
        <taxon>Propionibacteriaceae</taxon>
        <taxon>Microlunatus</taxon>
    </lineage>
</organism>
<protein>
    <submittedName>
        <fullName evidence="6">8-oxo-dGTP pyrophosphatase MutT (NUDIX family)</fullName>
    </submittedName>
</protein>
<comment type="similarity">
    <text evidence="2">Belongs to the Nudix hydrolase family.</text>
</comment>
<reference evidence="6 7" key="1">
    <citation type="submission" date="2020-07" db="EMBL/GenBank/DDBJ databases">
        <title>Sequencing the genomes of 1000 actinobacteria strains.</title>
        <authorList>
            <person name="Klenk H.-P."/>
        </authorList>
    </citation>
    <scope>NUCLEOTIDE SEQUENCE [LARGE SCALE GENOMIC DNA]</scope>
    <source>
        <strain evidence="6 7">DSM 22083</strain>
    </source>
</reference>